<proteinExistence type="predicted"/>
<comment type="caution">
    <text evidence="1">The sequence shown here is derived from an EMBL/GenBank/DDBJ whole genome shotgun (WGS) entry which is preliminary data.</text>
</comment>
<accession>A0A9J5YLR6</accession>
<dbReference type="OrthoDB" id="1743486at2759"/>
<dbReference type="AlphaFoldDB" id="A0A9J5YLR6"/>
<protein>
    <submittedName>
        <fullName evidence="1">Uncharacterized protein</fullName>
    </submittedName>
</protein>
<organism evidence="1 2">
    <name type="scientific">Solanum commersonii</name>
    <name type="common">Commerson's wild potato</name>
    <name type="synonym">Commerson's nightshade</name>
    <dbReference type="NCBI Taxonomy" id="4109"/>
    <lineage>
        <taxon>Eukaryota</taxon>
        <taxon>Viridiplantae</taxon>
        <taxon>Streptophyta</taxon>
        <taxon>Embryophyta</taxon>
        <taxon>Tracheophyta</taxon>
        <taxon>Spermatophyta</taxon>
        <taxon>Magnoliopsida</taxon>
        <taxon>eudicotyledons</taxon>
        <taxon>Gunneridae</taxon>
        <taxon>Pentapetalae</taxon>
        <taxon>asterids</taxon>
        <taxon>lamiids</taxon>
        <taxon>Solanales</taxon>
        <taxon>Solanaceae</taxon>
        <taxon>Solanoideae</taxon>
        <taxon>Solaneae</taxon>
        <taxon>Solanum</taxon>
    </lineage>
</organism>
<name>A0A9J5YLR6_SOLCO</name>
<sequence length="156" mass="18043">MISSGSAKFQHFSGMGHNPYEKSYHFSKIIIKQIISVEDWDPKTKQLIGQELLDSISKRINEYNTIPQKGVVNDTSVRHIARRISFQEGDKEKMIQNYLEEIDKSDIFMRSETTVHTAGESQQVETDKMLTAIELQHAEDFLQQIKTMDQRHGKDT</sequence>
<dbReference type="Proteomes" id="UP000824120">
    <property type="component" value="Chromosome 6"/>
</dbReference>
<reference evidence="1 2" key="1">
    <citation type="submission" date="2020-09" db="EMBL/GenBank/DDBJ databases">
        <title>De no assembly of potato wild relative species, Solanum commersonii.</title>
        <authorList>
            <person name="Cho K."/>
        </authorList>
    </citation>
    <scope>NUCLEOTIDE SEQUENCE [LARGE SCALE GENOMIC DNA]</scope>
    <source>
        <strain evidence="1">LZ3.2</strain>
        <tissue evidence="1">Leaf</tissue>
    </source>
</reference>
<evidence type="ECO:0000313" key="2">
    <source>
        <dbReference type="Proteomes" id="UP000824120"/>
    </source>
</evidence>
<gene>
    <name evidence="1" type="ORF">H5410_031256</name>
</gene>
<evidence type="ECO:0000313" key="1">
    <source>
        <dbReference type="EMBL" id="KAG5599886.1"/>
    </source>
</evidence>
<keyword evidence="2" id="KW-1185">Reference proteome</keyword>
<dbReference type="EMBL" id="JACXVP010000006">
    <property type="protein sequence ID" value="KAG5599886.1"/>
    <property type="molecule type" value="Genomic_DNA"/>
</dbReference>